<dbReference type="PROSITE" id="PS50822">
    <property type="entry name" value="PIWI"/>
    <property type="match status" value="1"/>
</dbReference>
<proteinExistence type="predicted"/>
<dbReference type="PANTHER" id="PTHR22891">
    <property type="entry name" value="EUKARYOTIC TRANSLATION INITIATION FACTOR 2C"/>
    <property type="match status" value="1"/>
</dbReference>
<dbReference type="Gene3D" id="2.170.260.10">
    <property type="entry name" value="paz domain"/>
    <property type="match status" value="1"/>
</dbReference>
<dbReference type="SMART" id="SM00950">
    <property type="entry name" value="Piwi"/>
    <property type="match status" value="1"/>
</dbReference>
<evidence type="ECO:0000259" key="2">
    <source>
        <dbReference type="PROSITE" id="PS50822"/>
    </source>
</evidence>
<dbReference type="OrthoDB" id="10252740at2759"/>
<dbReference type="GO" id="GO:0003723">
    <property type="term" value="F:RNA binding"/>
    <property type="evidence" value="ECO:0007669"/>
    <property type="project" value="InterPro"/>
</dbReference>
<evidence type="ECO:0000313" key="4">
    <source>
        <dbReference type="Proteomes" id="UP000325440"/>
    </source>
</evidence>
<evidence type="ECO:0000313" key="3">
    <source>
        <dbReference type="EMBL" id="VVC37415.1"/>
    </source>
</evidence>
<dbReference type="Pfam" id="PF02171">
    <property type="entry name" value="Piwi"/>
    <property type="match status" value="1"/>
</dbReference>
<dbReference type="InterPro" id="IPR012337">
    <property type="entry name" value="RNaseH-like_sf"/>
</dbReference>
<sequence length="833" mass="96962">MEPTGNPEIDQQIEILKTKLVIPKRENPKAGGQRGRHTEVEVNHLPLDLDEFFKKTIYLINCKFTPEYPKRLLRPAMEQFVERHYQNVYFAFDGIKYMYTTVELKEISDTVRILNEETGNSIDFIISISVHKIDNYFKNGSSNYLPGEILQALDIILKSRPFSLRFTNAGRSFYPIQHIPVDLGGGIELWKGFFQSHVMGWKSFLNIDLTHKAFPLHQPLTSYIENELHRGLNTELDYRSRNTLANYVKGLKIDFMIPNQPNTKRSFKVIGLLENASKFMFEFDYDNQSTSSRMTTVYEYFKKTRLYTIKYPNLPCLNVGKVDRITALPIELCTVQKGQIKLIKLTDNQTARMVRSATRPPAERRQKIENFIEDIKYNNDLVLKEFGINIHEKFDRVLARVLDEPYLAYYHNREIKPIGGVWKPDKFFKPAKLTRWVVYNLDMHTRLSEIKHFEQMLMQNSRELNMLVSSMVQVYNYSTRRNADIDDIQEEITNFLKKMRSVQPPIEIVVVIMPDFPNGVYELEIGMLTQCIKSKTMKKMNSSTANNIMLKINLKLNGINHTLSPRSCPSTVKDAIIFGADVTHPSPDQTSIPSIAALAASHDLYGSQYNMECRLQSPKVEIIQDLEDMVHKQLLKYIDKTNKLPIAIFYLRDGVGEGQFAHLLHYELIAIRRACLRLSIKYQPSLTFVVVQKRHHTRMFPKHKIDMHGKFQNVPPGTVIDTQITHTEELDFYLCSHASIQGTSKPTKYHLIWDDNDCTEDELEEVIYYLCYMFARCTRSISYPAPTYYAHLAAFRARSYIENKKINLNRLDEEQKKIKLNELFTTESPMHFV</sequence>
<organism evidence="3 4">
    <name type="scientific">Cinara cedri</name>
    <dbReference type="NCBI Taxonomy" id="506608"/>
    <lineage>
        <taxon>Eukaryota</taxon>
        <taxon>Metazoa</taxon>
        <taxon>Ecdysozoa</taxon>
        <taxon>Arthropoda</taxon>
        <taxon>Hexapoda</taxon>
        <taxon>Insecta</taxon>
        <taxon>Pterygota</taxon>
        <taxon>Neoptera</taxon>
        <taxon>Paraneoptera</taxon>
        <taxon>Hemiptera</taxon>
        <taxon>Sternorrhyncha</taxon>
        <taxon>Aphidomorpha</taxon>
        <taxon>Aphidoidea</taxon>
        <taxon>Aphididae</taxon>
        <taxon>Lachninae</taxon>
        <taxon>Cinara</taxon>
    </lineage>
</organism>
<dbReference type="Pfam" id="PF02170">
    <property type="entry name" value="PAZ"/>
    <property type="match status" value="1"/>
</dbReference>
<name>A0A5E4N4C0_9HEMI</name>
<keyword evidence="4" id="KW-1185">Reference proteome</keyword>
<dbReference type="CDD" id="cd04657">
    <property type="entry name" value="Piwi_ago-like"/>
    <property type="match status" value="1"/>
</dbReference>
<evidence type="ECO:0000259" key="1">
    <source>
        <dbReference type="PROSITE" id="PS50821"/>
    </source>
</evidence>
<feature type="domain" description="PAZ" evidence="1">
    <location>
        <begin position="223"/>
        <end position="337"/>
    </location>
</feature>
<dbReference type="InterPro" id="IPR036397">
    <property type="entry name" value="RNaseH_sf"/>
</dbReference>
<protein>
    <submittedName>
        <fullName evidence="3">Argonaute linker 2 domain,Ribonuclease H-like domain,PAZ domain,Piwi domain,Argonaute, linker 1</fullName>
    </submittedName>
</protein>
<dbReference type="AlphaFoldDB" id="A0A5E4N4C0"/>
<dbReference type="EMBL" id="CABPRJ010001447">
    <property type="protein sequence ID" value="VVC37415.1"/>
    <property type="molecule type" value="Genomic_DNA"/>
</dbReference>
<reference evidence="3 4" key="1">
    <citation type="submission" date="2019-08" db="EMBL/GenBank/DDBJ databases">
        <authorList>
            <person name="Alioto T."/>
            <person name="Alioto T."/>
            <person name="Gomez Garrido J."/>
        </authorList>
    </citation>
    <scope>NUCLEOTIDE SEQUENCE [LARGE SCALE GENOMIC DNA]</scope>
</reference>
<dbReference type="GO" id="GO:0034587">
    <property type="term" value="P:piRNA processing"/>
    <property type="evidence" value="ECO:0007669"/>
    <property type="project" value="UniProtKB-ARBA"/>
</dbReference>
<gene>
    <name evidence="3" type="ORF">CINCED_3A023358</name>
</gene>
<dbReference type="SUPFAM" id="SSF101690">
    <property type="entry name" value="PAZ domain"/>
    <property type="match status" value="1"/>
</dbReference>
<dbReference type="InterPro" id="IPR003165">
    <property type="entry name" value="Piwi"/>
</dbReference>
<dbReference type="InterPro" id="IPR045246">
    <property type="entry name" value="Piwi_ago-like"/>
</dbReference>
<accession>A0A5E4N4C0</accession>
<dbReference type="InterPro" id="IPR014811">
    <property type="entry name" value="ArgoL1"/>
</dbReference>
<dbReference type="Gene3D" id="3.40.50.2300">
    <property type="match status" value="1"/>
</dbReference>
<dbReference type="InterPro" id="IPR003100">
    <property type="entry name" value="PAZ_dom"/>
</dbReference>
<dbReference type="Gene3D" id="3.30.420.10">
    <property type="entry name" value="Ribonuclease H-like superfamily/Ribonuclease H"/>
    <property type="match status" value="1"/>
</dbReference>
<dbReference type="PROSITE" id="PS50821">
    <property type="entry name" value="PAZ"/>
    <property type="match status" value="1"/>
</dbReference>
<dbReference type="SMART" id="SM01163">
    <property type="entry name" value="DUF1785"/>
    <property type="match status" value="1"/>
</dbReference>
<feature type="domain" description="Piwi" evidence="2">
    <location>
        <begin position="523"/>
        <end position="802"/>
    </location>
</feature>
<dbReference type="CDD" id="cd02846">
    <property type="entry name" value="PAZ_argonaute_like"/>
    <property type="match status" value="1"/>
</dbReference>
<dbReference type="InterPro" id="IPR036085">
    <property type="entry name" value="PAZ_dom_sf"/>
</dbReference>
<dbReference type="SUPFAM" id="SSF53098">
    <property type="entry name" value="Ribonuclease H-like"/>
    <property type="match status" value="1"/>
</dbReference>
<dbReference type="Pfam" id="PF08699">
    <property type="entry name" value="ArgoL1"/>
    <property type="match status" value="1"/>
</dbReference>
<dbReference type="Proteomes" id="UP000325440">
    <property type="component" value="Unassembled WGS sequence"/>
</dbReference>